<name>A0A3N8Q8A6_9BURK</name>
<evidence type="ECO:0000313" key="2">
    <source>
        <dbReference type="Proteomes" id="UP000277921"/>
    </source>
</evidence>
<gene>
    <name evidence="1" type="ORF">DF051_07435</name>
</gene>
<comment type="caution">
    <text evidence="1">The sequence shown here is derived from an EMBL/GenBank/DDBJ whole genome shotgun (WGS) entry which is preliminary data.</text>
</comment>
<evidence type="ECO:0008006" key="3">
    <source>
        <dbReference type="Google" id="ProtNLM"/>
    </source>
</evidence>
<dbReference type="Proteomes" id="UP000277921">
    <property type="component" value="Unassembled WGS sequence"/>
</dbReference>
<accession>A0A3N8Q8A6</accession>
<dbReference type="AlphaFoldDB" id="A0A3N8Q8A6"/>
<sequence>MVEKVFHRAKTVPYAAHDFLYFFADVDYDVLIEKSLHDHPKFIYNAFCSEEQRVVYNDLEIYLINSPALEKTLANLDIEPSTADSLRERLERASRDIGALRVADEIVRKREKLTNSVLNGLEIEPFFDPVNLCVDMKKLKTSIPNWSNYRYYVDDLIEAAQRVNVDSPAPWSLSRGHDVTEMLSLHVERKGHKGMVKEKIELMLRLACELPHYLNSPMGRKLHKCEPVQSSFLNVATE</sequence>
<protein>
    <recommendedName>
        <fullName evidence="3">DUF4435 domain-containing protein</fullName>
    </recommendedName>
</protein>
<proteinExistence type="predicted"/>
<evidence type="ECO:0000313" key="1">
    <source>
        <dbReference type="EMBL" id="RQT20058.1"/>
    </source>
</evidence>
<reference evidence="1 2" key="1">
    <citation type="submission" date="2018-08" db="EMBL/GenBank/DDBJ databases">
        <title>Comparative analysis of Burkholderia isolates from Puerto Rico.</title>
        <authorList>
            <person name="Hall C."/>
            <person name="Sahl J."/>
            <person name="Wagner D."/>
        </authorList>
    </citation>
    <scope>NUCLEOTIDE SEQUENCE [LARGE SCALE GENOMIC DNA]</scope>
    <source>
        <strain evidence="1 2">Bp9025</strain>
    </source>
</reference>
<organism evidence="1 2">
    <name type="scientific">Burkholderia contaminans</name>
    <dbReference type="NCBI Taxonomy" id="488447"/>
    <lineage>
        <taxon>Bacteria</taxon>
        <taxon>Pseudomonadati</taxon>
        <taxon>Pseudomonadota</taxon>
        <taxon>Betaproteobacteria</taxon>
        <taxon>Burkholderiales</taxon>
        <taxon>Burkholderiaceae</taxon>
        <taxon>Burkholderia</taxon>
        <taxon>Burkholderia cepacia complex</taxon>
    </lineage>
</organism>
<dbReference type="EMBL" id="QTQV01000003">
    <property type="protein sequence ID" value="RQT20058.1"/>
    <property type="molecule type" value="Genomic_DNA"/>
</dbReference>